<keyword evidence="2" id="KW-1185">Reference proteome</keyword>
<reference evidence="1 2" key="1">
    <citation type="submission" date="2019-05" db="EMBL/GenBank/DDBJ databases">
        <title>Another draft genome of Portunus trituberculatus and its Hox gene families provides insights of decapod evolution.</title>
        <authorList>
            <person name="Jeong J.-H."/>
            <person name="Song I."/>
            <person name="Kim S."/>
            <person name="Choi T."/>
            <person name="Kim D."/>
            <person name="Ryu S."/>
            <person name="Kim W."/>
        </authorList>
    </citation>
    <scope>NUCLEOTIDE SEQUENCE [LARGE SCALE GENOMIC DNA]</scope>
    <source>
        <tissue evidence="1">Muscle</tissue>
    </source>
</reference>
<dbReference type="AlphaFoldDB" id="A0A5B7F7M2"/>
<proteinExistence type="predicted"/>
<accession>A0A5B7F7M2</accession>
<name>A0A5B7F7M2_PORTR</name>
<dbReference type="Proteomes" id="UP000324222">
    <property type="component" value="Unassembled WGS sequence"/>
</dbReference>
<gene>
    <name evidence="1" type="ORF">E2C01_034701</name>
</gene>
<dbReference type="EMBL" id="VSRR010004936">
    <property type="protein sequence ID" value="MPC41118.1"/>
    <property type="molecule type" value="Genomic_DNA"/>
</dbReference>
<comment type="caution">
    <text evidence="1">The sequence shown here is derived from an EMBL/GenBank/DDBJ whole genome shotgun (WGS) entry which is preliminary data.</text>
</comment>
<protein>
    <submittedName>
        <fullName evidence="1">Uncharacterized protein</fullName>
    </submittedName>
</protein>
<organism evidence="1 2">
    <name type="scientific">Portunus trituberculatus</name>
    <name type="common">Swimming crab</name>
    <name type="synonym">Neptunus trituberculatus</name>
    <dbReference type="NCBI Taxonomy" id="210409"/>
    <lineage>
        <taxon>Eukaryota</taxon>
        <taxon>Metazoa</taxon>
        <taxon>Ecdysozoa</taxon>
        <taxon>Arthropoda</taxon>
        <taxon>Crustacea</taxon>
        <taxon>Multicrustacea</taxon>
        <taxon>Malacostraca</taxon>
        <taxon>Eumalacostraca</taxon>
        <taxon>Eucarida</taxon>
        <taxon>Decapoda</taxon>
        <taxon>Pleocyemata</taxon>
        <taxon>Brachyura</taxon>
        <taxon>Eubrachyura</taxon>
        <taxon>Portunoidea</taxon>
        <taxon>Portunidae</taxon>
        <taxon>Portuninae</taxon>
        <taxon>Portunus</taxon>
    </lineage>
</organism>
<sequence>MELRGSPPQLTGLRRKLAKHRTFPDLLQRYYSFAAGSVLTENVGNSKKEQPKGGQNHCSEKSVDFIMGIFPHYAKNTHFQRTSCSPPETQYSHLYPSLFGVVVVGESMGIKWNYTPAFSPALDLPTPKVLNRVAWI</sequence>
<evidence type="ECO:0000313" key="2">
    <source>
        <dbReference type="Proteomes" id="UP000324222"/>
    </source>
</evidence>
<evidence type="ECO:0000313" key="1">
    <source>
        <dbReference type="EMBL" id="MPC41118.1"/>
    </source>
</evidence>